<proteinExistence type="predicted"/>
<feature type="domain" description="Glycosyltransferase subfamily 4-like N-terminal" evidence="2">
    <location>
        <begin position="23"/>
        <end position="185"/>
    </location>
</feature>
<dbReference type="SUPFAM" id="SSF53756">
    <property type="entry name" value="UDP-Glycosyltransferase/glycogen phosphorylase"/>
    <property type="match status" value="1"/>
</dbReference>
<name>A0A931H1K7_9BURK</name>
<dbReference type="Proteomes" id="UP000651050">
    <property type="component" value="Unassembled WGS sequence"/>
</dbReference>
<gene>
    <name evidence="3" type="ORF">I5803_02395</name>
</gene>
<evidence type="ECO:0000259" key="2">
    <source>
        <dbReference type="Pfam" id="PF13439"/>
    </source>
</evidence>
<evidence type="ECO:0000313" key="3">
    <source>
        <dbReference type="EMBL" id="MBG9386863.1"/>
    </source>
</evidence>
<dbReference type="InterPro" id="IPR001296">
    <property type="entry name" value="Glyco_trans_1"/>
</dbReference>
<protein>
    <submittedName>
        <fullName evidence="3">Glycosyltransferase family 4 protein</fullName>
    </submittedName>
</protein>
<dbReference type="PANTHER" id="PTHR12526">
    <property type="entry name" value="GLYCOSYLTRANSFERASE"/>
    <property type="match status" value="1"/>
</dbReference>
<evidence type="ECO:0000313" key="4">
    <source>
        <dbReference type="Proteomes" id="UP000651050"/>
    </source>
</evidence>
<dbReference type="Gene3D" id="3.40.50.2000">
    <property type="entry name" value="Glycogen Phosphorylase B"/>
    <property type="match status" value="2"/>
</dbReference>
<sequence>MDDAPARRLRIAVLNRVFRATGGGAESYSIRIVQELAQRHDIHVVAQEFSHEWPGVMHVKVPRLFKRPRWLNQLWYALCSWHVTRHGFDVVHSHENTWHGDIQTIHVRPVRGDLLGASRGWARAGRWAKIAASPRLLSNLALEAMRFRVRRGRRIVLVSDALRAQCVASYPDSEAAMSVITPGVDMGAVAATQGASRAALGLPEEGEVILFVGNDFARKGLGTLLEAVAGLPSSATLAVVGSGSGTPYQDRIRALGLEGRVLFLGVRQDMGPLYRAATVLAHPTLGDSFAMVVLEAMAQGLPVVASGPAHCGISTMLRDGGDALLLDDPRQAGPLRDALGRILDDRELAARLSRNGLQFAAGHSWRAAALAYEALYAGAAAAAG</sequence>
<keyword evidence="4" id="KW-1185">Reference proteome</keyword>
<accession>A0A931H1K7</accession>
<feature type="domain" description="Glycosyl transferase family 1" evidence="1">
    <location>
        <begin position="196"/>
        <end position="356"/>
    </location>
</feature>
<dbReference type="CDD" id="cd03801">
    <property type="entry name" value="GT4_PimA-like"/>
    <property type="match status" value="1"/>
</dbReference>
<reference evidence="3" key="1">
    <citation type="submission" date="2020-11" db="EMBL/GenBank/DDBJ databases">
        <title>Bacterial whole genome sequence for Caenimonas sp. DR4.4.</title>
        <authorList>
            <person name="Le V."/>
            <person name="Ko S.-R."/>
            <person name="Ahn C.-Y."/>
            <person name="Oh H.-M."/>
        </authorList>
    </citation>
    <scope>NUCLEOTIDE SEQUENCE</scope>
    <source>
        <strain evidence="3">DR4.4</strain>
    </source>
</reference>
<evidence type="ECO:0000259" key="1">
    <source>
        <dbReference type="Pfam" id="PF00534"/>
    </source>
</evidence>
<dbReference type="InterPro" id="IPR028098">
    <property type="entry name" value="Glyco_trans_4-like_N"/>
</dbReference>
<dbReference type="Pfam" id="PF00534">
    <property type="entry name" value="Glycos_transf_1"/>
    <property type="match status" value="1"/>
</dbReference>
<dbReference type="Pfam" id="PF13439">
    <property type="entry name" value="Glyco_transf_4"/>
    <property type="match status" value="1"/>
</dbReference>
<dbReference type="EMBL" id="JADWYS010000001">
    <property type="protein sequence ID" value="MBG9386863.1"/>
    <property type="molecule type" value="Genomic_DNA"/>
</dbReference>
<dbReference type="GO" id="GO:0016757">
    <property type="term" value="F:glycosyltransferase activity"/>
    <property type="evidence" value="ECO:0007669"/>
    <property type="project" value="InterPro"/>
</dbReference>
<dbReference type="RefSeq" id="WP_196984823.1">
    <property type="nucleotide sequence ID" value="NZ_JADWYS010000001.1"/>
</dbReference>
<organism evidence="3 4">
    <name type="scientific">Caenimonas aquaedulcis</name>
    <dbReference type="NCBI Taxonomy" id="2793270"/>
    <lineage>
        <taxon>Bacteria</taxon>
        <taxon>Pseudomonadati</taxon>
        <taxon>Pseudomonadota</taxon>
        <taxon>Betaproteobacteria</taxon>
        <taxon>Burkholderiales</taxon>
        <taxon>Comamonadaceae</taxon>
        <taxon>Caenimonas</taxon>
    </lineage>
</organism>
<dbReference type="AlphaFoldDB" id="A0A931H1K7"/>
<comment type="caution">
    <text evidence="3">The sequence shown here is derived from an EMBL/GenBank/DDBJ whole genome shotgun (WGS) entry which is preliminary data.</text>
</comment>